<dbReference type="GO" id="GO:0008270">
    <property type="term" value="F:zinc ion binding"/>
    <property type="evidence" value="ECO:0007669"/>
    <property type="project" value="UniProtKB-KW"/>
</dbReference>
<evidence type="ECO:0000313" key="6">
    <source>
        <dbReference type="EMBL" id="KAJ3660332.1"/>
    </source>
</evidence>
<comment type="caution">
    <text evidence="6">The sequence shown here is derived from an EMBL/GenBank/DDBJ whole genome shotgun (WGS) entry which is preliminary data.</text>
</comment>
<dbReference type="EMBL" id="JALNTZ010000002">
    <property type="protein sequence ID" value="KAJ3660332.1"/>
    <property type="molecule type" value="Genomic_DNA"/>
</dbReference>
<accession>A0AA38IMU1</accession>
<evidence type="ECO:0000256" key="4">
    <source>
        <dbReference type="PROSITE-ProRule" id="PRU00146"/>
    </source>
</evidence>
<dbReference type="InterPro" id="IPR019787">
    <property type="entry name" value="Znf_PHD-finger"/>
</dbReference>
<dbReference type="AlphaFoldDB" id="A0AA38IMU1"/>
<sequence length="245" mass="28420">MSCSVCNKKNLRSSDCVTCDICRGLVHSECAGLSKTEVDCIRSMSRKIHFYCEKCDIVATINGLKEELANVKYELNELKNNQSKVIDDHDTSKKLSEEDIINEIEDRNRRATNLILFNLPESNAVNSDMRKDDDKSRCQKIMIPESKSESVKIMNCVRLGRLNDDKIRPIKIIFGNSHQALEILKSYKRKENLYLNRDLTPRQQNHSFLIRSEFRNRIEHGENDISLKYRDGIPKIVKKDLKENL</sequence>
<evidence type="ECO:0000256" key="2">
    <source>
        <dbReference type="ARBA" id="ARBA00022771"/>
    </source>
</evidence>
<dbReference type="CDD" id="cd15489">
    <property type="entry name" value="PHD_SF"/>
    <property type="match status" value="1"/>
</dbReference>
<evidence type="ECO:0000256" key="3">
    <source>
        <dbReference type="ARBA" id="ARBA00022833"/>
    </source>
</evidence>
<organism evidence="6 7">
    <name type="scientific">Zophobas morio</name>
    <dbReference type="NCBI Taxonomy" id="2755281"/>
    <lineage>
        <taxon>Eukaryota</taxon>
        <taxon>Metazoa</taxon>
        <taxon>Ecdysozoa</taxon>
        <taxon>Arthropoda</taxon>
        <taxon>Hexapoda</taxon>
        <taxon>Insecta</taxon>
        <taxon>Pterygota</taxon>
        <taxon>Neoptera</taxon>
        <taxon>Endopterygota</taxon>
        <taxon>Coleoptera</taxon>
        <taxon>Polyphaga</taxon>
        <taxon>Cucujiformia</taxon>
        <taxon>Tenebrionidae</taxon>
        <taxon>Zophobas</taxon>
    </lineage>
</organism>
<dbReference type="PROSITE" id="PS50016">
    <property type="entry name" value="ZF_PHD_2"/>
    <property type="match status" value="1"/>
</dbReference>
<keyword evidence="2 4" id="KW-0863">Zinc-finger</keyword>
<keyword evidence="7" id="KW-1185">Reference proteome</keyword>
<gene>
    <name evidence="6" type="ORF">Zmor_004784</name>
</gene>
<proteinExistence type="predicted"/>
<dbReference type="InterPro" id="IPR001965">
    <property type="entry name" value="Znf_PHD"/>
</dbReference>
<dbReference type="InterPro" id="IPR011011">
    <property type="entry name" value="Znf_FYVE_PHD"/>
</dbReference>
<evidence type="ECO:0000313" key="7">
    <source>
        <dbReference type="Proteomes" id="UP001168821"/>
    </source>
</evidence>
<protein>
    <recommendedName>
        <fullName evidence="5">PHD-type domain-containing protein</fullName>
    </recommendedName>
</protein>
<dbReference type="SMART" id="SM00249">
    <property type="entry name" value="PHD"/>
    <property type="match status" value="1"/>
</dbReference>
<feature type="domain" description="PHD-type" evidence="5">
    <location>
        <begin position="1"/>
        <end position="58"/>
    </location>
</feature>
<reference evidence="6" key="1">
    <citation type="journal article" date="2023" name="G3 (Bethesda)">
        <title>Whole genome assemblies of Zophobas morio and Tenebrio molitor.</title>
        <authorList>
            <person name="Kaur S."/>
            <person name="Stinson S.A."/>
            <person name="diCenzo G.C."/>
        </authorList>
    </citation>
    <scope>NUCLEOTIDE SEQUENCE</scope>
    <source>
        <strain evidence="6">QUZm001</strain>
    </source>
</reference>
<dbReference type="Proteomes" id="UP001168821">
    <property type="component" value="Unassembled WGS sequence"/>
</dbReference>
<dbReference type="PROSITE" id="PS01359">
    <property type="entry name" value="ZF_PHD_1"/>
    <property type="match status" value="1"/>
</dbReference>
<name>A0AA38IMU1_9CUCU</name>
<keyword evidence="3" id="KW-0862">Zinc</keyword>
<dbReference type="Gene3D" id="2.60.120.650">
    <property type="entry name" value="Cupin"/>
    <property type="match status" value="1"/>
</dbReference>
<keyword evidence="1" id="KW-0479">Metal-binding</keyword>
<dbReference type="InterPro" id="IPR019786">
    <property type="entry name" value="Zinc_finger_PHD-type_CS"/>
</dbReference>
<evidence type="ECO:0000259" key="5">
    <source>
        <dbReference type="PROSITE" id="PS50016"/>
    </source>
</evidence>
<evidence type="ECO:0000256" key="1">
    <source>
        <dbReference type="ARBA" id="ARBA00022723"/>
    </source>
</evidence>
<dbReference type="SUPFAM" id="SSF57903">
    <property type="entry name" value="FYVE/PHD zinc finger"/>
    <property type="match status" value="1"/>
</dbReference>